<evidence type="ECO:0000259" key="1">
    <source>
        <dbReference type="Pfam" id="PF13590"/>
    </source>
</evidence>
<dbReference type="Pfam" id="PF13590">
    <property type="entry name" value="DUF4136"/>
    <property type="match status" value="1"/>
</dbReference>
<gene>
    <name evidence="2" type="ORF">BD749_2604</name>
</gene>
<feature type="domain" description="DUF4136" evidence="1">
    <location>
        <begin position="33"/>
        <end position="189"/>
    </location>
</feature>
<reference evidence="2 3" key="1">
    <citation type="submission" date="2017-12" db="EMBL/GenBank/DDBJ databases">
        <title>Genomic Encyclopedia of Type Strains, Phase III (KMG-III): the genomes of soil and plant-associated and newly described type strains.</title>
        <authorList>
            <person name="Whitman W."/>
        </authorList>
    </citation>
    <scope>NUCLEOTIDE SEQUENCE [LARGE SCALE GENOMIC DNA]</scope>
    <source>
        <strain evidence="2 3">LP43</strain>
    </source>
</reference>
<name>A0A2N3UDK5_9BACT</name>
<dbReference type="OrthoDB" id="5432251at2"/>
<dbReference type="EMBL" id="PJMU01000002">
    <property type="protein sequence ID" value="PKV67460.1"/>
    <property type="molecule type" value="Genomic_DNA"/>
</dbReference>
<comment type="caution">
    <text evidence="2">The sequence shown here is derived from an EMBL/GenBank/DDBJ whole genome shotgun (WGS) entry which is preliminary data.</text>
</comment>
<accession>A0A2N3UDK5</accession>
<dbReference type="PROSITE" id="PS51257">
    <property type="entry name" value="PROKAR_LIPOPROTEIN"/>
    <property type="match status" value="1"/>
</dbReference>
<evidence type="ECO:0000313" key="3">
    <source>
        <dbReference type="Proteomes" id="UP000233782"/>
    </source>
</evidence>
<protein>
    <submittedName>
        <fullName evidence="2">Uncharacterized protein DUF4136</fullName>
    </submittedName>
</protein>
<proteinExistence type="predicted"/>
<evidence type="ECO:0000313" key="2">
    <source>
        <dbReference type="EMBL" id="PKV67460.1"/>
    </source>
</evidence>
<dbReference type="Gene3D" id="3.30.160.670">
    <property type="match status" value="1"/>
</dbReference>
<dbReference type="RefSeq" id="WP_101444681.1">
    <property type="nucleotide sequence ID" value="NZ_PJMU01000002.1"/>
</dbReference>
<dbReference type="InterPro" id="IPR025411">
    <property type="entry name" value="DUF4136"/>
</dbReference>
<sequence length="200" mass="22650">MRNTIPYFKHWLYLIPALLLGLSSCLPSIVADSTYDRSVDFQVYRTFALLEPEMANTSADPNRYEPLLDRRVRDAIAAELVKKGLILDADNPDLLVAYDVSVAQEAATASPEFGYAYWFGYRFNYNTIDFPNFRPVAQYTPGTMLIDLVSASTNELLWRGVAEGELNVTQTDESRIRRSIISILSLYPPNRPASERPTSR</sequence>
<keyword evidence="3" id="KW-1185">Reference proteome</keyword>
<dbReference type="Proteomes" id="UP000233782">
    <property type="component" value="Unassembled WGS sequence"/>
</dbReference>
<dbReference type="AlphaFoldDB" id="A0A2N3UDK5"/>
<organism evidence="2 3">
    <name type="scientific">Pontibacter ramchanderi</name>
    <dbReference type="NCBI Taxonomy" id="1179743"/>
    <lineage>
        <taxon>Bacteria</taxon>
        <taxon>Pseudomonadati</taxon>
        <taxon>Bacteroidota</taxon>
        <taxon>Cytophagia</taxon>
        <taxon>Cytophagales</taxon>
        <taxon>Hymenobacteraceae</taxon>
        <taxon>Pontibacter</taxon>
    </lineage>
</organism>